<organism evidence="1 2">
    <name type="scientific">Austropuccinia psidii MF-1</name>
    <dbReference type="NCBI Taxonomy" id="1389203"/>
    <lineage>
        <taxon>Eukaryota</taxon>
        <taxon>Fungi</taxon>
        <taxon>Dikarya</taxon>
        <taxon>Basidiomycota</taxon>
        <taxon>Pucciniomycotina</taxon>
        <taxon>Pucciniomycetes</taxon>
        <taxon>Pucciniales</taxon>
        <taxon>Sphaerophragmiaceae</taxon>
        <taxon>Austropuccinia</taxon>
    </lineage>
</organism>
<evidence type="ECO:0000313" key="1">
    <source>
        <dbReference type="EMBL" id="MBW0508731.1"/>
    </source>
</evidence>
<protein>
    <submittedName>
        <fullName evidence="1">Uncharacterized protein</fullName>
    </submittedName>
</protein>
<comment type="caution">
    <text evidence="1">The sequence shown here is derived from an EMBL/GenBank/DDBJ whole genome shotgun (WGS) entry which is preliminary data.</text>
</comment>
<name>A0A9Q3DY12_9BASI</name>
<sequence>MPSHHLALSGDFELLYLPSTWRYTYLSQNFKSDSEMVILTMSLPQQSSVLSPLPQLGFGILNTNESMHESPTFMSSPHQTLYANECHYQTPGDY</sequence>
<keyword evidence="2" id="KW-1185">Reference proteome</keyword>
<proteinExistence type="predicted"/>
<reference evidence="1" key="1">
    <citation type="submission" date="2021-03" db="EMBL/GenBank/DDBJ databases">
        <title>Draft genome sequence of rust myrtle Austropuccinia psidii MF-1, a brazilian biotype.</title>
        <authorList>
            <person name="Quecine M.C."/>
            <person name="Pachon D.M.R."/>
            <person name="Bonatelli M.L."/>
            <person name="Correr F.H."/>
            <person name="Franceschini L.M."/>
            <person name="Leite T.F."/>
            <person name="Margarido G.R.A."/>
            <person name="Almeida C.A."/>
            <person name="Ferrarezi J.A."/>
            <person name="Labate C.A."/>
        </authorList>
    </citation>
    <scope>NUCLEOTIDE SEQUENCE</scope>
    <source>
        <strain evidence="1">MF-1</strain>
    </source>
</reference>
<gene>
    <name evidence="1" type="ORF">O181_048446</name>
</gene>
<dbReference type="EMBL" id="AVOT02020505">
    <property type="protein sequence ID" value="MBW0508731.1"/>
    <property type="molecule type" value="Genomic_DNA"/>
</dbReference>
<dbReference type="AlphaFoldDB" id="A0A9Q3DY12"/>
<dbReference type="Proteomes" id="UP000765509">
    <property type="component" value="Unassembled WGS sequence"/>
</dbReference>
<accession>A0A9Q3DY12</accession>
<evidence type="ECO:0000313" key="2">
    <source>
        <dbReference type="Proteomes" id="UP000765509"/>
    </source>
</evidence>